<evidence type="ECO:0000256" key="3">
    <source>
        <dbReference type="SAM" id="MobiDB-lite"/>
    </source>
</evidence>
<dbReference type="Gene3D" id="2.40.30.170">
    <property type="match status" value="1"/>
</dbReference>
<dbReference type="NCBIfam" id="TIGR01730">
    <property type="entry name" value="RND_mfp"/>
    <property type="match status" value="1"/>
</dbReference>
<evidence type="ECO:0000256" key="2">
    <source>
        <dbReference type="ARBA" id="ARBA00022448"/>
    </source>
</evidence>
<reference evidence="9" key="1">
    <citation type="journal article" date="2014" name="Int. J. Syst. Evol. Microbiol.">
        <title>Complete genome of a new Firmicutes species belonging to the dominant human colonic microbiota ('Ruminococcus bicirculans') reveals two chromosomes and a selective capacity to utilize plant glucans.</title>
        <authorList>
            <consortium name="NISC Comparative Sequencing Program"/>
            <person name="Wegmann U."/>
            <person name="Louis P."/>
            <person name="Goesmann A."/>
            <person name="Henrissat B."/>
            <person name="Duncan S.H."/>
            <person name="Flint H.J."/>
        </authorList>
    </citation>
    <scope>NUCLEOTIDE SEQUENCE</scope>
    <source>
        <strain evidence="9">NBRC 108219</strain>
    </source>
</reference>
<evidence type="ECO:0000256" key="1">
    <source>
        <dbReference type="ARBA" id="ARBA00009477"/>
    </source>
</evidence>
<keyword evidence="2" id="KW-0813">Transport</keyword>
<evidence type="ECO:0008006" key="11">
    <source>
        <dbReference type="Google" id="ProtNLM"/>
    </source>
</evidence>
<evidence type="ECO:0000259" key="4">
    <source>
        <dbReference type="Pfam" id="PF19335"/>
    </source>
</evidence>
<feature type="domain" description="CusB-like barrel-sandwich hybrid" evidence="6">
    <location>
        <begin position="127"/>
        <end position="238"/>
    </location>
</feature>
<dbReference type="PROSITE" id="PS51257">
    <property type="entry name" value="PROKAR_LIPOPROTEIN"/>
    <property type="match status" value="1"/>
</dbReference>
<accession>A0ABQ5VAX2</accession>
<dbReference type="PANTHER" id="PTHR30097:SF4">
    <property type="entry name" value="SLR6042 PROTEIN"/>
    <property type="match status" value="1"/>
</dbReference>
<dbReference type="InterPro" id="IPR058792">
    <property type="entry name" value="Beta-barrel_RND_2"/>
</dbReference>
<dbReference type="Pfam" id="PF25954">
    <property type="entry name" value="Beta-barrel_RND_2"/>
    <property type="match status" value="1"/>
</dbReference>
<feature type="compositionally biased region" description="Basic and acidic residues" evidence="3">
    <location>
        <begin position="560"/>
        <end position="574"/>
    </location>
</feature>
<dbReference type="Pfam" id="PF19335">
    <property type="entry name" value="HMBD"/>
    <property type="match status" value="1"/>
</dbReference>
<evidence type="ECO:0000259" key="8">
    <source>
        <dbReference type="Pfam" id="PF25975"/>
    </source>
</evidence>
<feature type="domain" description="Heavy metal binding" evidence="4">
    <location>
        <begin position="44"/>
        <end position="71"/>
    </location>
</feature>
<dbReference type="InterPro" id="IPR045800">
    <property type="entry name" value="HMBD"/>
</dbReference>
<feature type="domain" description="CusB-like three alpha-helical bundle" evidence="5">
    <location>
        <begin position="158"/>
        <end position="203"/>
    </location>
</feature>
<dbReference type="InterPro" id="IPR058790">
    <property type="entry name" value="BSH_CusB"/>
</dbReference>
<feature type="domain" description="CzcB-like C-terminal circularly permuted SH3-like" evidence="8">
    <location>
        <begin position="347"/>
        <end position="385"/>
    </location>
</feature>
<evidence type="ECO:0000313" key="9">
    <source>
        <dbReference type="EMBL" id="GLQ23909.1"/>
    </source>
</evidence>
<dbReference type="Pfam" id="PF25919">
    <property type="entry name" value="BSH_CusB"/>
    <property type="match status" value="1"/>
</dbReference>
<gene>
    <name evidence="9" type="ORF">GCM10007853_17830</name>
</gene>
<proteinExistence type="inferred from homology"/>
<dbReference type="RefSeq" id="WP_284389798.1">
    <property type="nucleotide sequence ID" value="NZ_BSNK01000002.1"/>
</dbReference>
<dbReference type="Pfam" id="PF25869">
    <property type="entry name" value="3HB_CusB"/>
    <property type="match status" value="1"/>
</dbReference>
<evidence type="ECO:0000259" key="6">
    <source>
        <dbReference type="Pfam" id="PF25919"/>
    </source>
</evidence>
<dbReference type="SUPFAM" id="SSF111369">
    <property type="entry name" value="HlyD-like secretion proteins"/>
    <property type="match status" value="1"/>
</dbReference>
<dbReference type="Proteomes" id="UP001161391">
    <property type="component" value="Unassembled WGS sequence"/>
</dbReference>
<sequence>MSPRQFLPWLALGLVACGNPGVGDRPTTVETVSANASSEEPRLYTCPMHPHYISEDPDGTCPICGMDLVPAETQLASLGDGSVAVSPEMIQSLGIRTAPATQTDFSRTLRAYGTVEADESLQTSEASRLEGWISDLRVRAVGDPVRKGQFLYRIYSPELVGAQKDLLNSLRIGNPRRIEAVRQRLRSLGMQPGTIDRVVESGETIERVPIYAESAGIVSGIMVSNGAYVKPGAPILDLQDFGSVWVIARLPEGDLPLVRPGLPVRLSFPSAPDANGEGEVNYIYPTIDPVTRTAQLRVSLTNSTGSLRPGAYADIDFEVERDIKLSVPAPSILRDGNVSYVVVSLGEGRFAARPVMTGETNAGRTAILSGLQDGDSVVINGQFLLGSEANLREGFARLGPALGPDTPLSDLPIDADTLAQIDHFVDQALYFHEALTDGYRIDPYFVDPALSVVEPLRARFGSTGLGTVLTDVDAALRAAKAAPDANALRVALAALMEGLKPWLLDGASASYDNRGLVLFSDDATGQLWLQQSATPANPYGGGAVTIIPWPEPMSMAPEPASRREPADPHSGHRH</sequence>
<feature type="region of interest" description="Disordered" evidence="3">
    <location>
        <begin position="552"/>
        <end position="574"/>
    </location>
</feature>
<organism evidence="9 10">
    <name type="scientific">Algimonas ampicilliniresistens</name>
    <dbReference type="NCBI Taxonomy" id="1298735"/>
    <lineage>
        <taxon>Bacteria</taxon>
        <taxon>Pseudomonadati</taxon>
        <taxon>Pseudomonadota</taxon>
        <taxon>Alphaproteobacteria</taxon>
        <taxon>Maricaulales</taxon>
        <taxon>Robiginitomaculaceae</taxon>
        <taxon>Algimonas</taxon>
    </lineage>
</organism>
<evidence type="ECO:0000259" key="7">
    <source>
        <dbReference type="Pfam" id="PF25954"/>
    </source>
</evidence>
<comment type="similarity">
    <text evidence="1">Belongs to the membrane fusion protein (MFP) (TC 8.A.1) family.</text>
</comment>
<dbReference type="Gene3D" id="6.10.140.730">
    <property type="match status" value="1"/>
</dbReference>
<feature type="domain" description="CusB-like beta-barrel" evidence="7">
    <location>
        <begin position="243"/>
        <end position="318"/>
    </location>
</feature>
<keyword evidence="10" id="KW-1185">Reference proteome</keyword>
<dbReference type="InterPro" id="IPR058791">
    <property type="entry name" value="3HB_CusB"/>
</dbReference>
<dbReference type="InterPro" id="IPR006143">
    <property type="entry name" value="RND_pump_MFP"/>
</dbReference>
<evidence type="ECO:0000259" key="5">
    <source>
        <dbReference type="Pfam" id="PF25869"/>
    </source>
</evidence>
<evidence type="ECO:0000313" key="10">
    <source>
        <dbReference type="Proteomes" id="UP001161391"/>
    </source>
</evidence>
<dbReference type="Pfam" id="PF25975">
    <property type="entry name" value="CzcB_C"/>
    <property type="match status" value="1"/>
</dbReference>
<dbReference type="Gene3D" id="2.40.50.100">
    <property type="match status" value="1"/>
</dbReference>
<dbReference type="Gene3D" id="2.40.420.20">
    <property type="match status" value="1"/>
</dbReference>
<reference evidence="9" key="2">
    <citation type="submission" date="2023-01" db="EMBL/GenBank/DDBJ databases">
        <title>Draft genome sequence of Algimonas ampicilliniresistens strain NBRC 108219.</title>
        <authorList>
            <person name="Sun Q."/>
            <person name="Mori K."/>
        </authorList>
    </citation>
    <scope>NUCLEOTIDE SEQUENCE</scope>
    <source>
        <strain evidence="9">NBRC 108219</strain>
    </source>
</reference>
<dbReference type="EMBL" id="BSNK01000002">
    <property type="protein sequence ID" value="GLQ23909.1"/>
    <property type="molecule type" value="Genomic_DNA"/>
</dbReference>
<comment type="caution">
    <text evidence="9">The sequence shown here is derived from an EMBL/GenBank/DDBJ whole genome shotgun (WGS) entry which is preliminary data.</text>
</comment>
<dbReference type="InterPro" id="IPR058649">
    <property type="entry name" value="CzcB_C"/>
</dbReference>
<name>A0ABQ5VAX2_9PROT</name>
<dbReference type="InterPro" id="IPR051909">
    <property type="entry name" value="MFP_Cation_Efflux"/>
</dbReference>
<protein>
    <recommendedName>
        <fullName evidence="11">Efflux RND transporter periplasmic adaptor subunit</fullName>
    </recommendedName>
</protein>
<dbReference type="PANTHER" id="PTHR30097">
    <property type="entry name" value="CATION EFFLUX SYSTEM PROTEIN CUSB"/>
    <property type="match status" value="1"/>
</dbReference>